<dbReference type="InterPro" id="IPR043128">
    <property type="entry name" value="Rev_trsase/Diguanyl_cyclase"/>
</dbReference>
<feature type="transmembrane region" description="Helical" evidence="1">
    <location>
        <begin position="142"/>
        <end position="160"/>
    </location>
</feature>
<dbReference type="EMBL" id="JACHDN010000001">
    <property type="protein sequence ID" value="MBB5472636.1"/>
    <property type="molecule type" value="Genomic_DNA"/>
</dbReference>
<name>A0A511FC60_9CELL</name>
<accession>A0A511FC60</accession>
<feature type="domain" description="GGDEF" evidence="2">
    <location>
        <begin position="223"/>
        <end position="348"/>
    </location>
</feature>
<evidence type="ECO:0000256" key="1">
    <source>
        <dbReference type="SAM" id="Phobius"/>
    </source>
</evidence>
<dbReference type="PANTHER" id="PTHR45138:SF9">
    <property type="entry name" value="DIGUANYLATE CYCLASE DGCM-RELATED"/>
    <property type="match status" value="1"/>
</dbReference>
<evidence type="ECO:0000313" key="3">
    <source>
        <dbReference type="EMBL" id="GEL46856.1"/>
    </source>
</evidence>
<dbReference type="GO" id="GO:0043709">
    <property type="term" value="P:cell adhesion involved in single-species biofilm formation"/>
    <property type="evidence" value="ECO:0007669"/>
    <property type="project" value="TreeGrafter"/>
</dbReference>
<protein>
    <submittedName>
        <fullName evidence="4">Diguanylate cyclase (GGDEF)-like protein</fullName>
    </submittedName>
</protein>
<dbReference type="GO" id="GO:1902201">
    <property type="term" value="P:negative regulation of bacterial-type flagellum-dependent cell motility"/>
    <property type="evidence" value="ECO:0007669"/>
    <property type="project" value="TreeGrafter"/>
</dbReference>
<dbReference type="InterPro" id="IPR000160">
    <property type="entry name" value="GGDEF_dom"/>
</dbReference>
<evidence type="ECO:0000313" key="5">
    <source>
        <dbReference type="Proteomes" id="UP000321723"/>
    </source>
</evidence>
<reference evidence="3 5" key="1">
    <citation type="submission" date="2019-07" db="EMBL/GenBank/DDBJ databases">
        <title>Whole genome shotgun sequence of Cellulomonas hominis NBRC 16055.</title>
        <authorList>
            <person name="Hosoyama A."/>
            <person name="Uohara A."/>
            <person name="Ohji S."/>
            <person name="Ichikawa N."/>
        </authorList>
    </citation>
    <scope>NUCLEOTIDE SEQUENCE [LARGE SCALE GENOMIC DNA]</scope>
    <source>
        <strain evidence="3 5">NBRC 16055</strain>
    </source>
</reference>
<dbReference type="InterPro" id="IPR050469">
    <property type="entry name" value="Diguanylate_Cyclase"/>
</dbReference>
<organism evidence="3 5">
    <name type="scientific">Cellulomonas hominis</name>
    <dbReference type="NCBI Taxonomy" id="156981"/>
    <lineage>
        <taxon>Bacteria</taxon>
        <taxon>Bacillati</taxon>
        <taxon>Actinomycetota</taxon>
        <taxon>Actinomycetes</taxon>
        <taxon>Micrococcales</taxon>
        <taxon>Cellulomonadaceae</taxon>
        <taxon>Cellulomonas</taxon>
    </lineage>
</organism>
<reference evidence="4 6" key="2">
    <citation type="submission" date="2020-08" db="EMBL/GenBank/DDBJ databases">
        <title>Sequencing the genomes of 1000 actinobacteria strains.</title>
        <authorList>
            <person name="Klenk H.-P."/>
        </authorList>
    </citation>
    <scope>NUCLEOTIDE SEQUENCE [LARGE SCALE GENOMIC DNA]</scope>
    <source>
        <strain evidence="4 6">DSM 9581</strain>
    </source>
</reference>
<keyword evidence="1" id="KW-1133">Transmembrane helix</keyword>
<dbReference type="SMART" id="SM00267">
    <property type="entry name" value="GGDEF"/>
    <property type="match status" value="1"/>
</dbReference>
<dbReference type="PROSITE" id="PS50887">
    <property type="entry name" value="GGDEF"/>
    <property type="match status" value="1"/>
</dbReference>
<proteinExistence type="predicted"/>
<keyword evidence="1" id="KW-0812">Transmembrane</keyword>
<feature type="transmembrane region" description="Helical" evidence="1">
    <location>
        <begin position="42"/>
        <end position="63"/>
    </location>
</feature>
<feature type="transmembrane region" description="Helical" evidence="1">
    <location>
        <begin position="166"/>
        <end position="188"/>
    </location>
</feature>
<dbReference type="PANTHER" id="PTHR45138">
    <property type="entry name" value="REGULATORY COMPONENTS OF SENSORY TRANSDUCTION SYSTEM"/>
    <property type="match status" value="1"/>
</dbReference>
<dbReference type="Gene3D" id="3.30.70.270">
    <property type="match status" value="1"/>
</dbReference>
<dbReference type="NCBIfam" id="TIGR00254">
    <property type="entry name" value="GGDEF"/>
    <property type="match status" value="1"/>
</dbReference>
<dbReference type="CDD" id="cd01949">
    <property type="entry name" value="GGDEF"/>
    <property type="match status" value="1"/>
</dbReference>
<dbReference type="Proteomes" id="UP000564629">
    <property type="component" value="Unassembled WGS sequence"/>
</dbReference>
<evidence type="ECO:0000313" key="6">
    <source>
        <dbReference type="Proteomes" id="UP000564629"/>
    </source>
</evidence>
<dbReference type="AlphaFoldDB" id="A0A511FC60"/>
<dbReference type="Pfam" id="PF00990">
    <property type="entry name" value="GGDEF"/>
    <property type="match status" value="1"/>
</dbReference>
<evidence type="ECO:0000313" key="4">
    <source>
        <dbReference type="EMBL" id="MBB5472636.1"/>
    </source>
</evidence>
<dbReference type="InterPro" id="IPR029787">
    <property type="entry name" value="Nucleotide_cyclase"/>
</dbReference>
<gene>
    <name evidence="3" type="ORF">CHO01_19720</name>
    <name evidence="4" type="ORF">HNR08_001372</name>
</gene>
<sequence>MTTTPDDRRARERAHVPPEEPVIVRLMVHVPPRFRVGGHAAAGGRVLLLFSGAVVVIGALFLGASAHELRVLAGTSAAMLVAVGLSLLVRWRPHSWATLVFPVTVLAGLAVLGLTTHLAAAFVGLIPLCFVYVGLFHPGRAALAVVPVAWAAYASIVTVLDGRTAVRLVIYGVTWWATAQILALTTAYQRDQYRRMRTDARTDALTSLANRRDLDDRLGRAVPGDCIVICDLDHFKRVNDTHGHPFGDLVLEKFGHAIDQHLRRRDYAARYGGEEFVLILSRTETVQAMNILRALRTEWAEEGTGVTFSAGIALVTADTPPGSALAAADIAMYRAKQAGRDRFRIATAALDSRRPTTPRPEVPTGC</sequence>
<dbReference type="GO" id="GO:0052621">
    <property type="term" value="F:diguanylate cyclase activity"/>
    <property type="evidence" value="ECO:0007669"/>
    <property type="project" value="TreeGrafter"/>
</dbReference>
<dbReference type="OrthoDB" id="23692at2"/>
<dbReference type="SUPFAM" id="SSF55073">
    <property type="entry name" value="Nucleotide cyclase"/>
    <property type="match status" value="1"/>
</dbReference>
<feature type="transmembrane region" description="Helical" evidence="1">
    <location>
        <begin position="118"/>
        <end position="135"/>
    </location>
</feature>
<keyword evidence="1" id="KW-0472">Membrane</keyword>
<keyword evidence="5" id="KW-1185">Reference proteome</keyword>
<feature type="transmembrane region" description="Helical" evidence="1">
    <location>
        <begin position="96"/>
        <end position="112"/>
    </location>
</feature>
<dbReference type="Proteomes" id="UP000321723">
    <property type="component" value="Unassembled WGS sequence"/>
</dbReference>
<dbReference type="EMBL" id="BJVQ01000024">
    <property type="protein sequence ID" value="GEL46856.1"/>
    <property type="molecule type" value="Genomic_DNA"/>
</dbReference>
<feature type="transmembrane region" description="Helical" evidence="1">
    <location>
        <begin position="69"/>
        <end position="89"/>
    </location>
</feature>
<dbReference type="RefSeq" id="WP_146837303.1">
    <property type="nucleotide sequence ID" value="NZ_BJVQ01000024.1"/>
</dbReference>
<dbReference type="GO" id="GO:0005886">
    <property type="term" value="C:plasma membrane"/>
    <property type="evidence" value="ECO:0007669"/>
    <property type="project" value="TreeGrafter"/>
</dbReference>
<comment type="caution">
    <text evidence="3">The sequence shown here is derived from an EMBL/GenBank/DDBJ whole genome shotgun (WGS) entry which is preliminary data.</text>
</comment>
<evidence type="ECO:0000259" key="2">
    <source>
        <dbReference type="PROSITE" id="PS50887"/>
    </source>
</evidence>